<dbReference type="Gene3D" id="1.10.840.10">
    <property type="entry name" value="Ras guanine-nucleotide exchange factors catalytic domain"/>
    <property type="match status" value="1"/>
</dbReference>
<dbReference type="Proteomes" id="UP001448207">
    <property type="component" value="Unassembled WGS sequence"/>
</dbReference>
<dbReference type="SMART" id="SM00147">
    <property type="entry name" value="RasGEF"/>
    <property type="match status" value="1"/>
</dbReference>
<dbReference type="PANTHER" id="PTHR23113:SF363">
    <property type="entry name" value="PROTEIN SON OF SEVENLESS"/>
    <property type="match status" value="1"/>
</dbReference>
<feature type="domain" description="Ras-GEF" evidence="4">
    <location>
        <begin position="228"/>
        <end position="558"/>
    </location>
</feature>
<dbReference type="PROSITE" id="PS50009">
    <property type="entry name" value="RASGEF_CAT"/>
    <property type="match status" value="1"/>
</dbReference>
<dbReference type="EMBL" id="JBCLYO010000011">
    <property type="protein sequence ID" value="KAL0085257.1"/>
    <property type="molecule type" value="Genomic_DNA"/>
</dbReference>
<evidence type="ECO:0000313" key="5">
    <source>
        <dbReference type="EMBL" id="KAL0085257.1"/>
    </source>
</evidence>
<feature type="region of interest" description="Disordered" evidence="3">
    <location>
        <begin position="267"/>
        <end position="291"/>
    </location>
</feature>
<dbReference type="InterPro" id="IPR008937">
    <property type="entry name" value="Ras-like_GEF"/>
</dbReference>
<dbReference type="Pfam" id="PF00617">
    <property type="entry name" value="RasGEF"/>
    <property type="match status" value="1"/>
</dbReference>
<feature type="compositionally biased region" description="Acidic residues" evidence="3">
    <location>
        <begin position="272"/>
        <end position="286"/>
    </location>
</feature>
<reference evidence="5 6" key="1">
    <citation type="submission" date="2024-04" db="EMBL/GenBank/DDBJ databases">
        <title>Symmetric and asymmetric DNA N6-adenine methylation regulates different biological responses in Mucorales.</title>
        <authorList>
            <consortium name="Lawrence Berkeley National Laboratory"/>
            <person name="Lax C."/>
            <person name="Mondo S.J."/>
            <person name="Osorio-Concepcion M."/>
            <person name="Muszewska A."/>
            <person name="Corrochano-Luque M."/>
            <person name="Gutierrez G."/>
            <person name="Riley R."/>
            <person name="Lipzen A."/>
            <person name="Guo J."/>
            <person name="Hundley H."/>
            <person name="Amirebrahimi M."/>
            <person name="Ng V."/>
            <person name="Lorenzo-Gutierrez D."/>
            <person name="Binder U."/>
            <person name="Yang J."/>
            <person name="Song Y."/>
            <person name="Canovas D."/>
            <person name="Navarro E."/>
            <person name="Freitag M."/>
            <person name="Gabaldon T."/>
            <person name="Grigoriev I.V."/>
            <person name="Corrochano L.M."/>
            <person name="Nicolas F.E."/>
            <person name="Garre V."/>
        </authorList>
    </citation>
    <scope>NUCLEOTIDE SEQUENCE [LARGE SCALE GENOMIC DNA]</scope>
    <source>
        <strain evidence="5 6">L51</strain>
    </source>
</reference>
<proteinExistence type="predicted"/>
<name>A0ABR3AYL7_PHYBL</name>
<evidence type="ECO:0000256" key="3">
    <source>
        <dbReference type="SAM" id="MobiDB-lite"/>
    </source>
</evidence>
<organism evidence="5 6">
    <name type="scientific">Phycomyces blakesleeanus</name>
    <dbReference type="NCBI Taxonomy" id="4837"/>
    <lineage>
        <taxon>Eukaryota</taxon>
        <taxon>Fungi</taxon>
        <taxon>Fungi incertae sedis</taxon>
        <taxon>Mucoromycota</taxon>
        <taxon>Mucoromycotina</taxon>
        <taxon>Mucoromycetes</taxon>
        <taxon>Mucorales</taxon>
        <taxon>Phycomycetaceae</taxon>
        <taxon>Phycomyces</taxon>
    </lineage>
</organism>
<evidence type="ECO:0000259" key="4">
    <source>
        <dbReference type="PROSITE" id="PS50009"/>
    </source>
</evidence>
<dbReference type="PANTHER" id="PTHR23113">
    <property type="entry name" value="GUANINE NUCLEOTIDE EXCHANGE FACTOR"/>
    <property type="match status" value="1"/>
</dbReference>
<accession>A0ABR3AYL7</accession>
<dbReference type="InterPro" id="IPR001895">
    <property type="entry name" value="RASGEF_cat_dom"/>
</dbReference>
<feature type="region of interest" description="Disordered" evidence="3">
    <location>
        <begin position="171"/>
        <end position="196"/>
    </location>
</feature>
<dbReference type="InterPro" id="IPR023578">
    <property type="entry name" value="Ras_GEF_dom_sf"/>
</dbReference>
<keyword evidence="6" id="KW-1185">Reference proteome</keyword>
<dbReference type="InterPro" id="IPR036964">
    <property type="entry name" value="RASGEF_cat_dom_sf"/>
</dbReference>
<dbReference type="SUPFAM" id="SSF48366">
    <property type="entry name" value="Ras GEF"/>
    <property type="match status" value="1"/>
</dbReference>
<evidence type="ECO:0000313" key="6">
    <source>
        <dbReference type="Proteomes" id="UP001448207"/>
    </source>
</evidence>
<protein>
    <submittedName>
        <fullName evidence="5">Ras guanine nucleotide exchange factor domain-containing protein</fullName>
    </submittedName>
</protein>
<evidence type="ECO:0000256" key="2">
    <source>
        <dbReference type="PROSITE-ProRule" id="PRU00168"/>
    </source>
</evidence>
<evidence type="ECO:0000256" key="1">
    <source>
        <dbReference type="ARBA" id="ARBA00022658"/>
    </source>
</evidence>
<gene>
    <name evidence="5" type="ORF">J3Q64DRAFT_1746262</name>
</gene>
<comment type="caution">
    <text evidence="5">The sequence shown here is derived from an EMBL/GenBank/DDBJ whole genome shotgun (WGS) entry which is preliminary data.</text>
</comment>
<keyword evidence="1 2" id="KW-0344">Guanine-nucleotide releasing factor</keyword>
<sequence length="558" mass="63166">MVIRIAEALRQDSLQCECATCSKIPERTQECKRISLLLHPEGDDERRHSMELRRRRGASFDRGPVFEPVAAPKEPMPTMEKRDGPLYLSYLRPLSNIHPTDTQSPHGMPGRGSSTDLMFSATTTSSTINQTAGPFDHHDGGGLSVAATQQSCVTDQSASIAGPLMPIHPTVQPSSASAPSPGRYPTKSASAVSMPSIPRPIHSLGTSMISHDRVENNWGYRSFILMYRSEHMAQQLCLIEKTVLLDVNWEEMVHCKWTKMDAMKGDFGPTEGYEDEEDEEEEEEEDLFGRQNNDINYTRRTRQIQLTRKDHGGVEQVIKRFNAVCLWVASEIVRTRQIDERVRVIEKFIRLAQKCKLFCNFATLVQILLGLQSPSVSRLRKTWSRVGTSEMKLLDQLSAFTSPMRNWKSIRDSMMMVAEEYGMSPTEVQIEMPGTHNGASKTKIKLPFGGCIPFLGIYLSDLVFNSEQPAYIEPDRANHKIYQANTQNTPISPVLKQSLVNFRKHRIIATVIKRVLTFQNLARRYSFETREALNDLCFQVDALTTEKIRELSLEIEPA</sequence>